<reference evidence="1 2" key="1">
    <citation type="submission" date="2024-01" db="EMBL/GenBank/DDBJ databases">
        <title>The complete chloroplast genome sequence of Lithospermum erythrorhizon: insights into the phylogenetic relationship among Boraginaceae species and the maternal lineages of purple gromwells.</title>
        <authorList>
            <person name="Okada T."/>
            <person name="Watanabe K."/>
        </authorList>
    </citation>
    <scope>NUCLEOTIDE SEQUENCE [LARGE SCALE GENOMIC DNA]</scope>
</reference>
<dbReference type="Gene3D" id="3.30.420.10">
    <property type="entry name" value="Ribonuclease H-like superfamily/Ribonuclease H"/>
    <property type="match status" value="1"/>
</dbReference>
<dbReference type="InterPro" id="IPR012337">
    <property type="entry name" value="RNaseH-like_sf"/>
</dbReference>
<accession>A0AAV3P7T6</accession>
<dbReference type="PANTHER" id="PTHR48475">
    <property type="entry name" value="RIBONUCLEASE H"/>
    <property type="match status" value="1"/>
</dbReference>
<evidence type="ECO:0000313" key="2">
    <source>
        <dbReference type="Proteomes" id="UP001454036"/>
    </source>
</evidence>
<name>A0AAV3P7T6_LITER</name>
<dbReference type="PANTHER" id="PTHR48475:SF2">
    <property type="entry name" value="RIBONUCLEASE H"/>
    <property type="match status" value="1"/>
</dbReference>
<dbReference type="InterPro" id="IPR036397">
    <property type="entry name" value="RNaseH_sf"/>
</dbReference>
<organism evidence="1 2">
    <name type="scientific">Lithospermum erythrorhizon</name>
    <name type="common">Purple gromwell</name>
    <name type="synonym">Lithospermum officinale var. erythrorhizon</name>
    <dbReference type="NCBI Taxonomy" id="34254"/>
    <lineage>
        <taxon>Eukaryota</taxon>
        <taxon>Viridiplantae</taxon>
        <taxon>Streptophyta</taxon>
        <taxon>Embryophyta</taxon>
        <taxon>Tracheophyta</taxon>
        <taxon>Spermatophyta</taxon>
        <taxon>Magnoliopsida</taxon>
        <taxon>eudicotyledons</taxon>
        <taxon>Gunneridae</taxon>
        <taxon>Pentapetalae</taxon>
        <taxon>asterids</taxon>
        <taxon>lamiids</taxon>
        <taxon>Boraginales</taxon>
        <taxon>Boraginaceae</taxon>
        <taxon>Boraginoideae</taxon>
        <taxon>Lithospermeae</taxon>
        <taxon>Lithospermum</taxon>
    </lineage>
</organism>
<dbReference type="AlphaFoldDB" id="A0AAV3P7T6"/>
<protein>
    <recommendedName>
        <fullName evidence="3">RNase H type-1 domain-containing protein</fullName>
    </recommendedName>
</protein>
<dbReference type="SUPFAM" id="SSF53098">
    <property type="entry name" value="Ribonuclease H-like"/>
    <property type="match status" value="1"/>
</dbReference>
<gene>
    <name evidence="1" type="ORF">LIER_07115</name>
</gene>
<evidence type="ECO:0000313" key="1">
    <source>
        <dbReference type="EMBL" id="GAA0147406.1"/>
    </source>
</evidence>
<comment type="caution">
    <text evidence="1">The sequence shown here is derived from an EMBL/GenBank/DDBJ whole genome shotgun (WGS) entry which is preliminary data.</text>
</comment>
<dbReference type="EMBL" id="BAABME010001075">
    <property type="protein sequence ID" value="GAA0147406.1"/>
    <property type="molecule type" value="Genomic_DNA"/>
</dbReference>
<keyword evidence="2" id="KW-1185">Reference proteome</keyword>
<dbReference type="Proteomes" id="UP001454036">
    <property type="component" value="Unassembled WGS sequence"/>
</dbReference>
<proteinExistence type="predicted"/>
<sequence length="266" mass="30677">MKPPESYKDVQKLTVYVDGAKNSKGSGAGLLIRGPNGLEMEYALRLIFKTTNNEAQYKAMVAGLELDFTRFIFEHIPRTENEEADRLSKLATTYYDKLPMEVYIEVRDRRAHEEVSIRAFFEEPQDWRTAIAKFLQEGEFLDDTAEARKIQHRSLRFCSKRSFGGSLIEELPIVLWSLWTVPSHATGETAFSLVYGTEFILPAEVGLPTWRQKGFNEVYNSQGLKEQLTFVVELRDKALFAMQKYKLLMACSYNRRVKNCQFRVGT</sequence>
<evidence type="ECO:0008006" key="3">
    <source>
        <dbReference type="Google" id="ProtNLM"/>
    </source>
</evidence>
<dbReference type="GO" id="GO:0003676">
    <property type="term" value="F:nucleic acid binding"/>
    <property type="evidence" value="ECO:0007669"/>
    <property type="project" value="InterPro"/>
</dbReference>